<comment type="caution">
    <text evidence="2">The sequence shown here is derived from an EMBL/GenBank/DDBJ whole genome shotgun (WGS) entry which is preliminary data.</text>
</comment>
<feature type="domain" description="RNase H type-1" evidence="1">
    <location>
        <begin position="1"/>
        <end position="81"/>
    </location>
</feature>
<dbReference type="InterPro" id="IPR036397">
    <property type="entry name" value="RNaseH_sf"/>
</dbReference>
<evidence type="ECO:0000313" key="2">
    <source>
        <dbReference type="EMBL" id="RDX97719.1"/>
    </source>
</evidence>
<dbReference type="InterPro" id="IPR012337">
    <property type="entry name" value="RNaseH-like_sf"/>
</dbReference>
<dbReference type="PANTHER" id="PTHR48475:SF1">
    <property type="entry name" value="RNASE H TYPE-1 DOMAIN-CONTAINING PROTEIN"/>
    <property type="match status" value="1"/>
</dbReference>
<dbReference type="OrthoDB" id="2016287at2759"/>
<feature type="non-terminal residue" evidence="2">
    <location>
        <position position="1"/>
    </location>
</feature>
<gene>
    <name evidence="2" type="ORF">CR513_19470</name>
</gene>
<dbReference type="PANTHER" id="PTHR48475">
    <property type="entry name" value="RIBONUCLEASE H"/>
    <property type="match status" value="1"/>
</dbReference>
<reference evidence="2" key="1">
    <citation type="submission" date="2018-05" db="EMBL/GenBank/DDBJ databases">
        <title>Draft genome of Mucuna pruriens seed.</title>
        <authorList>
            <person name="Nnadi N.E."/>
            <person name="Vos R."/>
            <person name="Hasami M.H."/>
            <person name="Devisetty U.K."/>
            <person name="Aguiy J.C."/>
        </authorList>
    </citation>
    <scope>NUCLEOTIDE SEQUENCE [LARGE SCALE GENOMIC DNA]</scope>
    <source>
        <strain evidence="2">JCA_2017</strain>
    </source>
</reference>
<protein>
    <recommendedName>
        <fullName evidence="1">RNase H type-1 domain-containing protein</fullName>
    </recommendedName>
</protein>
<proteinExistence type="predicted"/>
<dbReference type="GO" id="GO:0003676">
    <property type="term" value="F:nucleic acid binding"/>
    <property type="evidence" value="ECO:0007669"/>
    <property type="project" value="InterPro"/>
</dbReference>
<dbReference type="InterPro" id="IPR002156">
    <property type="entry name" value="RNaseH_domain"/>
</dbReference>
<dbReference type="Gene3D" id="3.30.420.10">
    <property type="entry name" value="Ribonuclease H-like superfamily/Ribonuclease H"/>
    <property type="match status" value="1"/>
</dbReference>
<accession>A0A371H4K4</accession>
<sequence length="82" mass="9775">MAEYEACTMGITMAIEYQVKTLKVFDDSTIVIYHLRREWKMSDAKLITYHNYVMEISEHFDKITFHYVQRDENQMADAMATL</sequence>
<evidence type="ECO:0000259" key="1">
    <source>
        <dbReference type="Pfam" id="PF13456"/>
    </source>
</evidence>
<organism evidence="2 3">
    <name type="scientific">Mucuna pruriens</name>
    <name type="common">Velvet bean</name>
    <name type="synonym">Dolichos pruriens</name>
    <dbReference type="NCBI Taxonomy" id="157652"/>
    <lineage>
        <taxon>Eukaryota</taxon>
        <taxon>Viridiplantae</taxon>
        <taxon>Streptophyta</taxon>
        <taxon>Embryophyta</taxon>
        <taxon>Tracheophyta</taxon>
        <taxon>Spermatophyta</taxon>
        <taxon>Magnoliopsida</taxon>
        <taxon>eudicotyledons</taxon>
        <taxon>Gunneridae</taxon>
        <taxon>Pentapetalae</taxon>
        <taxon>rosids</taxon>
        <taxon>fabids</taxon>
        <taxon>Fabales</taxon>
        <taxon>Fabaceae</taxon>
        <taxon>Papilionoideae</taxon>
        <taxon>50 kb inversion clade</taxon>
        <taxon>NPAAA clade</taxon>
        <taxon>indigoferoid/millettioid clade</taxon>
        <taxon>Phaseoleae</taxon>
        <taxon>Mucuna</taxon>
    </lineage>
</organism>
<dbReference type="SUPFAM" id="SSF53098">
    <property type="entry name" value="Ribonuclease H-like"/>
    <property type="match status" value="1"/>
</dbReference>
<dbReference type="Pfam" id="PF13456">
    <property type="entry name" value="RVT_3"/>
    <property type="match status" value="1"/>
</dbReference>
<dbReference type="GO" id="GO:0004523">
    <property type="term" value="F:RNA-DNA hybrid ribonuclease activity"/>
    <property type="evidence" value="ECO:0007669"/>
    <property type="project" value="InterPro"/>
</dbReference>
<dbReference type="EMBL" id="QJKJ01003581">
    <property type="protein sequence ID" value="RDX97719.1"/>
    <property type="molecule type" value="Genomic_DNA"/>
</dbReference>
<name>A0A371H4K4_MUCPR</name>
<keyword evidence="3" id="KW-1185">Reference proteome</keyword>
<dbReference type="Proteomes" id="UP000257109">
    <property type="component" value="Unassembled WGS sequence"/>
</dbReference>
<dbReference type="AlphaFoldDB" id="A0A371H4K4"/>
<evidence type="ECO:0000313" key="3">
    <source>
        <dbReference type="Proteomes" id="UP000257109"/>
    </source>
</evidence>